<dbReference type="AlphaFoldDB" id="A0A9E7UA11"/>
<dbReference type="InterPro" id="IPR028082">
    <property type="entry name" value="Peripla_BP_I"/>
</dbReference>
<feature type="compositionally biased region" description="Low complexity" evidence="2">
    <location>
        <begin position="54"/>
        <end position="76"/>
    </location>
</feature>
<dbReference type="KEGG" id="ssai:N0B31_14725"/>
<dbReference type="InterPro" id="IPR051010">
    <property type="entry name" value="BCAA_transport"/>
</dbReference>
<evidence type="ECO:0000313" key="5">
    <source>
        <dbReference type="Proteomes" id="UP001057580"/>
    </source>
</evidence>
<dbReference type="Pfam" id="PF13458">
    <property type="entry name" value="Peripla_BP_6"/>
    <property type="match status" value="1"/>
</dbReference>
<dbReference type="PANTHER" id="PTHR30483">
    <property type="entry name" value="LEUCINE-SPECIFIC-BINDING PROTEIN"/>
    <property type="match status" value="1"/>
</dbReference>
<sequence>MSDGDSKQTEGAQAVSDSDASTRPDGRRSRRAFLAAGATASLVTFAGCAGGEGTETPAGDGTGTATRTPTVTSTSTDYPDEVVIGSVHPLTGSTSYVGNRLHNAVRMAATVKNEEGGIQSMDGAEVKVLQGDHKNDPAVGGEVTGELIDRGADILTGTYSSPVTNAATRVAESEGVPFVIDISVAASLLQERDLEYVYRAQPNSWSQSADHVEGLTAVADRAGLDIETVGLFYVDTTYGQAIRDGLERAIEGTNMEVVETASIGFGGTADSQVTRFRQADPDAIFPTVFTNQMLELVKAMQDQNYWPDVFAACASGGMYTENFQKMGDVIDGALSSGYQIDLTQEKAQRINERYMQTFDTPAMKGNIGMAYTTAEVVIEAFEQAGSADPEVLRRTLDDITVDEHIMAMPPISFTERGENANPLSVMNQIQDMEAQVVYPEEYATVEVQPELIGQN</sequence>
<dbReference type="RefSeq" id="WP_260592383.1">
    <property type="nucleotide sequence ID" value="NZ_CP104003.1"/>
</dbReference>
<evidence type="ECO:0000313" key="4">
    <source>
        <dbReference type="EMBL" id="UWM53389.1"/>
    </source>
</evidence>
<keyword evidence="1" id="KW-0732">Signal</keyword>
<feature type="domain" description="Leucine-binding protein" evidence="3">
    <location>
        <begin position="82"/>
        <end position="426"/>
    </location>
</feature>
<evidence type="ECO:0000256" key="2">
    <source>
        <dbReference type="SAM" id="MobiDB-lite"/>
    </source>
</evidence>
<feature type="region of interest" description="Disordered" evidence="2">
    <location>
        <begin position="1"/>
        <end position="30"/>
    </location>
</feature>
<dbReference type="SUPFAM" id="SSF53822">
    <property type="entry name" value="Periplasmic binding protein-like I"/>
    <property type="match status" value="1"/>
</dbReference>
<dbReference type="InterPro" id="IPR028081">
    <property type="entry name" value="Leu-bd"/>
</dbReference>
<dbReference type="EMBL" id="CP104003">
    <property type="protein sequence ID" value="UWM53389.1"/>
    <property type="molecule type" value="Genomic_DNA"/>
</dbReference>
<feature type="region of interest" description="Disordered" evidence="2">
    <location>
        <begin position="48"/>
        <end position="79"/>
    </location>
</feature>
<feature type="compositionally biased region" description="Polar residues" evidence="2">
    <location>
        <begin position="9"/>
        <end position="19"/>
    </location>
</feature>
<evidence type="ECO:0000256" key="1">
    <source>
        <dbReference type="ARBA" id="ARBA00022729"/>
    </source>
</evidence>
<proteinExistence type="predicted"/>
<protein>
    <submittedName>
        <fullName evidence="4">ABC transporter substrate-binding protein</fullName>
    </submittedName>
</protein>
<accession>A0A9E7UA11</accession>
<reference evidence="4" key="1">
    <citation type="submission" date="2022-09" db="EMBL/GenBank/DDBJ databases">
        <title>Diverse halophilic archaea isolated from saline environments.</title>
        <authorList>
            <person name="Cui H.-L."/>
        </authorList>
    </citation>
    <scope>NUCLEOTIDE SEQUENCE</scope>
    <source>
        <strain evidence="4">ZS-35-S2</strain>
    </source>
</reference>
<dbReference type="GeneID" id="74943701"/>
<dbReference type="Gene3D" id="3.40.50.2300">
    <property type="match status" value="2"/>
</dbReference>
<dbReference type="CDD" id="cd06340">
    <property type="entry name" value="PBP1_ABC_ligand_binding-like"/>
    <property type="match status" value="1"/>
</dbReference>
<evidence type="ECO:0000259" key="3">
    <source>
        <dbReference type="Pfam" id="PF13458"/>
    </source>
</evidence>
<name>A0A9E7UA11_9EURY</name>
<keyword evidence="5" id="KW-1185">Reference proteome</keyword>
<gene>
    <name evidence="4" type="ORF">N0B31_14725</name>
</gene>
<organism evidence="4 5">
    <name type="scientific">Salinirubellus salinus</name>
    <dbReference type="NCBI Taxonomy" id="1364945"/>
    <lineage>
        <taxon>Archaea</taxon>
        <taxon>Methanobacteriati</taxon>
        <taxon>Methanobacteriota</taxon>
        <taxon>Stenosarchaea group</taxon>
        <taxon>Halobacteria</taxon>
        <taxon>Halobacteriales</taxon>
        <taxon>Natronomonadaceae</taxon>
        <taxon>Salinirubellus</taxon>
    </lineage>
</organism>
<dbReference type="Proteomes" id="UP001057580">
    <property type="component" value="Chromosome"/>
</dbReference>